<dbReference type="AlphaFoldDB" id="A0A1S2MAY3"/>
<keyword evidence="1" id="KW-0175">Coiled coil</keyword>
<protein>
    <recommendedName>
        <fullName evidence="4">Teichuronopeptide biosynthesis</fullName>
    </recommendedName>
</protein>
<comment type="caution">
    <text evidence="2">The sequence shown here is derived from an EMBL/GenBank/DDBJ whole genome shotgun (WGS) entry which is preliminary data.</text>
</comment>
<name>A0A1S2MAY3_9BACI</name>
<organism evidence="2 3">
    <name type="scientific">Anaerobacillus alkalidiazotrophicus</name>
    <dbReference type="NCBI Taxonomy" id="472963"/>
    <lineage>
        <taxon>Bacteria</taxon>
        <taxon>Bacillati</taxon>
        <taxon>Bacillota</taxon>
        <taxon>Bacilli</taxon>
        <taxon>Bacillales</taxon>
        <taxon>Bacillaceae</taxon>
        <taxon>Anaerobacillus</taxon>
    </lineage>
</organism>
<evidence type="ECO:0000256" key="1">
    <source>
        <dbReference type="SAM" id="Coils"/>
    </source>
</evidence>
<proteinExistence type="predicted"/>
<dbReference type="SUPFAM" id="SSF56059">
    <property type="entry name" value="Glutathione synthetase ATP-binding domain-like"/>
    <property type="match status" value="1"/>
</dbReference>
<feature type="coiled-coil region" evidence="1">
    <location>
        <begin position="21"/>
        <end position="48"/>
    </location>
</feature>
<dbReference type="RefSeq" id="WP_071388336.1">
    <property type="nucleotide sequence ID" value="NZ_MLQS01000001.1"/>
</dbReference>
<evidence type="ECO:0000313" key="2">
    <source>
        <dbReference type="EMBL" id="OIJ21750.1"/>
    </source>
</evidence>
<reference evidence="2 3" key="1">
    <citation type="submission" date="2016-10" db="EMBL/GenBank/DDBJ databases">
        <title>Draft genome sequences of four alkaliphilic bacteria belonging to the Anaerobacillus genus.</title>
        <authorList>
            <person name="Bassil N.M."/>
            <person name="Lloyd J.R."/>
        </authorList>
    </citation>
    <scope>NUCLEOTIDE SEQUENCE [LARGE SCALE GENOMIC DNA]</scope>
    <source>
        <strain evidence="2 3">DSM 22531</strain>
    </source>
</reference>
<accession>A0A1S2MAY3</accession>
<gene>
    <name evidence="2" type="ORF">BKP45_03365</name>
</gene>
<feature type="coiled-coil region" evidence="1">
    <location>
        <begin position="87"/>
        <end position="114"/>
    </location>
</feature>
<sequence length="503" mass="58709">MKNSEHSVNEKDRQQQLVTKLIKREADVQRLQNQLKKIEKEREIVSKNYKTITTSPLWKLSWTLRMSLKLVKKLWSSTQTFLLGSKYMNVMKQNKELTETKIKLEIQLKSTKEKVKVANKSLQTYAKREQVLLMELQKLDQGELLKYVKAAKENGQIIDCIDHLVENKAKHDEQYSTALKYAAKLFINADEEMKHLVYQKVLKGLKLEEIPEFIVRAAETSDTLQLHQVSSFRANLNMRARMKQLKEEMPEWILDNKVDAYSFVDEFELKRPWISDQRYLVSNLPEKEGIVIKPVDGAGARGVYLVLATNKIYDVKRSQMHHSYNELKMYIQEDLDLGWVQNDEWMIEELVYENEKEAIPARDLKFYCFYGKVGLVLEVQRYPEVNYCWWTASGERISTGKYEDKQFVGVGVTDAEVKLAATLSSQIPAPFIRIDFLKGQKGNVFGEFTPKPGNYDQFDSITDELLGEYYLEAEGRLMKDLLAGKEFIPFRKIQSQQTITRYN</sequence>
<dbReference type="EMBL" id="MLQS01000001">
    <property type="protein sequence ID" value="OIJ21750.1"/>
    <property type="molecule type" value="Genomic_DNA"/>
</dbReference>
<evidence type="ECO:0000313" key="3">
    <source>
        <dbReference type="Proteomes" id="UP000180057"/>
    </source>
</evidence>
<dbReference type="Pfam" id="PF14305">
    <property type="entry name" value="ATPgrasp_TupA"/>
    <property type="match status" value="1"/>
</dbReference>
<dbReference type="OrthoDB" id="9791827at2"/>
<dbReference type="STRING" id="472963.BKP45_03365"/>
<dbReference type="InterPro" id="IPR029465">
    <property type="entry name" value="ATPgrasp_TupA"/>
</dbReference>
<evidence type="ECO:0008006" key="4">
    <source>
        <dbReference type="Google" id="ProtNLM"/>
    </source>
</evidence>
<keyword evidence="3" id="KW-1185">Reference proteome</keyword>
<dbReference type="Proteomes" id="UP000180057">
    <property type="component" value="Unassembled WGS sequence"/>
</dbReference>